<gene>
    <name evidence="2" type="ORF">DN069_14980</name>
</gene>
<sequence>MPATTAGRSTDRRNITMSQPLPTPRVDRATMADVFGEDDLDTVAEEAAEQISHAPTRVFLTTVGLPDQEDTQGWFHRVEDLTEEVEDKGWPGLGEKYPEVADDFHFDEWVTLGEIPYDSINVDASTGVVYATSDDGGEPYLLNTSLEVFAYLICVTEAERPFYEGPEEDFEEPGYEEQVEARLERLYGMPYEQVGPTAADRLRATIERTDPVALARPDSIWHQVVRHITGGLH</sequence>
<accession>A0A2X0KC49</accession>
<feature type="region of interest" description="Disordered" evidence="1">
    <location>
        <begin position="1"/>
        <end position="24"/>
    </location>
</feature>
<keyword evidence="3" id="KW-1185">Reference proteome</keyword>
<proteinExistence type="predicted"/>
<dbReference type="AlphaFoldDB" id="A0A2X0KC49"/>
<dbReference type="Proteomes" id="UP000248889">
    <property type="component" value="Unassembled WGS sequence"/>
</dbReference>
<comment type="caution">
    <text evidence="2">The sequence shown here is derived from an EMBL/GenBank/DDBJ whole genome shotgun (WGS) entry which is preliminary data.</text>
</comment>
<dbReference type="EMBL" id="QKYN01000058">
    <property type="protein sequence ID" value="RAG84839.1"/>
    <property type="molecule type" value="Genomic_DNA"/>
</dbReference>
<dbReference type="OrthoDB" id="4108903at2"/>
<evidence type="ECO:0000256" key="1">
    <source>
        <dbReference type="SAM" id="MobiDB-lite"/>
    </source>
</evidence>
<name>A0A2X0KC49_9ACTN</name>
<organism evidence="2 3">
    <name type="scientific">Streptacidiphilus pinicola</name>
    <dbReference type="NCBI Taxonomy" id="2219663"/>
    <lineage>
        <taxon>Bacteria</taxon>
        <taxon>Bacillati</taxon>
        <taxon>Actinomycetota</taxon>
        <taxon>Actinomycetes</taxon>
        <taxon>Kitasatosporales</taxon>
        <taxon>Streptomycetaceae</taxon>
        <taxon>Streptacidiphilus</taxon>
    </lineage>
</organism>
<protein>
    <recommendedName>
        <fullName evidence="4">SUKH-4 immunity protein</fullName>
    </recommendedName>
</protein>
<reference evidence="2 3" key="1">
    <citation type="submission" date="2018-06" db="EMBL/GenBank/DDBJ databases">
        <title>Streptacidiphilus pinicola sp. nov., isolated from pine grove soil.</title>
        <authorList>
            <person name="Roh S.G."/>
            <person name="Park S."/>
            <person name="Kim M.-K."/>
            <person name="Yun B.-R."/>
            <person name="Park J."/>
            <person name="Kim M.J."/>
            <person name="Kim Y.S."/>
            <person name="Kim S.B."/>
        </authorList>
    </citation>
    <scope>NUCLEOTIDE SEQUENCE [LARGE SCALE GENOMIC DNA]</scope>
    <source>
        <strain evidence="2 3">MMS16-CNU450</strain>
    </source>
</reference>
<evidence type="ECO:0000313" key="3">
    <source>
        <dbReference type="Proteomes" id="UP000248889"/>
    </source>
</evidence>
<dbReference type="Pfam" id="PF14435">
    <property type="entry name" value="SUKH-4"/>
    <property type="match status" value="1"/>
</dbReference>
<evidence type="ECO:0000313" key="2">
    <source>
        <dbReference type="EMBL" id="RAG84839.1"/>
    </source>
</evidence>
<dbReference type="InterPro" id="IPR025851">
    <property type="entry name" value="SUKH-4"/>
</dbReference>
<evidence type="ECO:0008006" key="4">
    <source>
        <dbReference type="Google" id="ProtNLM"/>
    </source>
</evidence>